<sequence>MKQTIDFHMELFLAKALGLRTAVYKDIDHIYYQKKEEFFASAKENEFYQSRFFRENNIEVELYSKKVLGILMYAAECSSFDKEIFSLVKKAYKNVYRYLDADQHKFYFSDFLEKVIYSQSHPAQTDLEALGCFSAFLFLAMAMGKEISREDTEFRQAINLLSHMMEEYQYPPNEPIKENLTPKRQVCMAELKKKLKKEYGILHAIGVYEESEDYKSDRLYQCLSFVPKLDAVPFWAMEHIQFSQEDLQDVIGLYLCAFDENITADQIDFTEFKEYIVLAIVIRAYAREYNNAKKMIVEKTLERVDDEEQKSLKQEVKEKSLQEQQFLEKIEFLEKQNREKQELLNKKQIELDRFNDTKNSQLEDLQLQIEQQSQQIDQMERTIELFGQKDEVLAIDMALLQTLNVAIVGGHEKWQRRLKDSFPEFVYIETDAVKFDVNILAQSDIVAIYYKYLNHAIYQKVISYARTQQKQIVYLQNTNDNLLFYVLQEIVNKNMVEKNKI</sequence>
<feature type="coiled-coil region" evidence="1">
    <location>
        <begin position="316"/>
        <end position="389"/>
    </location>
</feature>
<reference evidence="2 3" key="1">
    <citation type="submission" date="2016-10" db="EMBL/GenBank/DDBJ databases">
        <authorList>
            <person name="de Groot N.N."/>
        </authorList>
    </citation>
    <scope>NUCLEOTIDE SEQUENCE [LARGE SCALE GENOMIC DNA]</scope>
    <source>
        <strain evidence="2 3">DSM 2179</strain>
    </source>
</reference>
<dbReference type="EMBL" id="FNZK01000005">
    <property type="protein sequence ID" value="SEJ30229.1"/>
    <property type="molecule type" value="Genomic_DNA"/>
</dbReference>
<proteinExistence type="predicted"/>
<keyword evidence="3" id="KW-1185">Reference proteome</keyword>
<protein>
    <submittedName>
        <fullName evidence="2">Uncharacterized protein</fullName>
    </submittedName>
</protein>
<dbReference type="Proteomes" id="UP000199662">
    <property type="component" value="Unassembled WGS sequence"/>
</dbReference>
<keyword evidence="1" id="KW-0175">Coiled coil</keyword>
<organism evidence="2 3">
    <name type="scientific">Propionispira arboris</name>
    <dbReference type="NCBI Taxonomy" id="84035"/>
    <lineage>
        <taxon>Bacteria</taxon>
        <taxon>Bacillati</taxon>
        <taxon>Bacillota</taxon>
        <taxon>Negativicutes</taxon>
        <taxon>Selenomonadales</taxon>
        <taxon>Selenomonadaceae</taxon>
        <taxon>Propionispira</taxon>
    </lineage>
</organism>
<accession>A0A1H6XMB8</accession>
<evidence type="ECO:0000313" key="2">
    <source>
        <dbReference type="EMBL" id="SEJ30229.1"/>
    </source>
</evidence>
<evidence type="ECO:0000256" key="1">
    <source>
        <dbReference type="SAM" id="Coils"/>
    </source>
</evidence>
<name>A0A1H6XMB8_9FIRM</name>
<dbReference type="STRING" id="84035.SAMN05660742_105208"/>
<evidence type="ECO:0000313" key="3">
    <source>
        <dbReference type="Proteomes" id="UP000199662"/>
    </source>
</evidence>
<gene>
    <name evidence="2" type="ORF">SAMN05660742_105208</name>
</gene>
<dbReference type="AlphaFoldDB" id="A0A1H6XMB8"/>
<dbReference type="RefSeq" id="WP_091830451.1">
    <property type="nucleotide sequence ID" value="NZ_FNZK01000005.1"/>
</dbReference>